<sequence length="125" mass="13502">MRRMHDLGVELHAVATSGAILEGRSRGVRSRCNHNGADRRHGDRVEVTHPDRLGSWLCGGEQQRAGVGTCRAFSRASVFSNSELRTAVLTASGTGDFTAEITGKQLGAVTDAEDRNAEVVDRRID</sequence>
<gene>
    <name evidence="1" type="ORF">UFOPK3733_02295</name>
</gene>
<organism evidence="1">
    <name type="scientific">freshwater metagenome</name>
    <dbReference type="NCBI Taxonomy" id="449393"/>
    <lineage>
        <taxon>unclassified sequences</taxon>
        <taxon>metagenomes</taxon>
        <taxon>ecological metagenomes</taxon>
    </lineage>
</organism>
<dbReference type="EMBL" id="CAFBNC010000194">
    <property type="protein sequence ID" value="CAB4958307.1"/>
    <property type="molecule type" value="Genomic_DNA"/>
</dbReference>
<reference evidence="1" key="1">
    <citation type="submission" date="2020-05" db="EMBL/GenBank/DDBJ databases">
        <authorList>
            <person name="Chiriac C."/>
            <person name="Salcher M."/>
            <person name="Ghai R."/>
            <person name="Kavagutti S V."/>
        </authorList>
    </citation>
    <scope>NUCLEOTIDE SEQUENCE</scope>
</reference>
<protein>
    <submittedName>
        <fullName evidence="1">Unannotated protein</fullName>
    </submittedName>
</protein>
<name>A0A6J7KRP6_9ZZZZ</name>
<evidence type="ECO:0000313" key="1">
    <source>
        <dbReference type="EMBL" id="CAB4958307.1"/>
    </source>
</evidence>
<dbReference type="AlphaFoldDB" id="A0A6J7KRP6"/>
<accession>A0A6J7KRP6</accession>
<proteinExistence type="predicted"/>